<feature type="domain" description="HTH bat-type" evidence="3">
    <location>
        <begin position="162"/>
        <end position="214"/>
    </location>
</feature>
<evidence type="ECO:0000256" key="1">
    <source>
        <dbReference type="ARBA" id="ARBA00023015"/>
    </source>
</evidence>
<dbReference type="InterPro" id="IPR007050">
    <property type="entry name" value="HTH_bacterioopsin"/>
</dbReference>
<dbReference type="InterPro" id="IPR036388">
    <property type="entry name" value="WH-like_DNA-bd_sf"/>
</dbReference>
<dbReference type="InterPro" id="IPR056493">
    <property type="entry name" value="HVO_0513_N"/>
</dbReference>
<proteinExistence type="predicted"/>
<evidence type="ECO:0000259" key="4">
    <source>
        <dbReference type="Pfam" id="PF24278"/>
    </source>
</evidence>
<name>A0A1I1JU64_NATHA</name>
<gene>
    <name evidence="5" type="ORF">SAMN05444422_109206</name>
</gene>
<dbReference type="EMBL" id="FOKW01000009">
    <property type="protein sequence ID" value="SFC52056.1"/>
    <property type="molecule type" value="Genomic_DNA"/>
</dbReference>
<dbReference type="Gene3D" id="1.10.10.10">
    <property type="entry name" value="Winged helix-like DNA-binding domain superfamily/Winged helix DNA-binding domain"/>
    <property type="match status" value="1"/>
</dbReference>
<keyword evidence="6" id="KW-1185">Reference proteome</keyword>
<organism evidence="5 6">
    <name type="scientific">Natronobacterium haloterrestre</name>
    <name type="common">Halobiforma haloterrestris</name>
    <dbReference type="NCBI Taxonomy" id="148448"/>
    <lineage>
        <taxon>Archaea</taxon>
        <taxon>Methanobacteriati</taxon>
        <taxon>Methanobacteriota</taxon>
        <taxon>Stenosarchaea group</taxon>
        <taxon>Halobacteria</taxon>
        <taxon>Halobacteriales</taxon>
        <taxon>Natrialbaceae</taxon>
        <taxon>Natronobacterium</taxon>
    </lineage>
</organism>
<dbReference type="Pfam" id="PF04967">
    <property type="entry name" value="HTH_10"/>
    <property type="match status" value="1"/>
</dbReference>
<dbReference type="PANTHER" id="PTHR34236:SF1">
    <property type="entry name" value="DIMETHYL SULFOXIDE REDUCTASE TRANSCRIPTIONAL ACTIVATOR"/>
    <property type="match status" value="1"/>
</dbReference>
<keyword evidence="1" id="KW-0805">Transcription regulation</keyword>
<feature type="domain" description="HVO-0513-like N-terminal" evidence="4">
    <location>
        <begin position="17"/>
        <end position="151"/>
    </location>
</feature>
<keyword evidence="2" id="KW-0804">Transcription</keyword>
<protein>
    <submittedName>
        <fullName evidence="5">HTH DNA binding domain-containing protein</fullName>
    </submittedName>
</protein>
<dbReference type="PANTHER" id="PTHR34236">
    <property type="entry name" value="DIMETHYL SULFOXIDE REDUCTASE TRANSCRIPTIONAL ACTIVATOR"/>
    <property type="match status" value="1"/>
</dbReference>
<dbReference type="OrthoDB" id="27447at2157"/>
<dbReference type="Proteomes" id="UP000199161">
    <property type="component" value="Unassembled WGS sequence"/>
</dbReference>
<sequence length="218" mass="24394">MRYLTVGVHTAETGALHPIEKRLAEAPAVQQEAIHHAELLGDGTVVMLAEGSGDRERYEEIMQESTHVDTFLVSGEDRWMATSQFEADGPVRRFLEVRRESDLVVEWPIKFIDAGSVKITFLGTESAFREFYSDTGQSEAFTVEVIETGSYDPNAASFLRTLTTRQQEVLQVAVEEGYYSNPREATHQDVADVIGIAPTTVGDHLREVETRVFETLIE</sequence>
<reference evidence="6" key="1">
    <citation type="submission" date="2016-10" db="EMBL/GenBank/DDBJ databases">
        <authorList>
            <person name="Varghese N."/>
            <person name="Submissions S."/>
        </authorList>
    </citation>
    <scope>NUCLEOTIDE SEQUENCE [LARGE SCALE GENOMIC DNA]</scope>
    <source>
        <strain evidence="6">DSM 13078</strain>
    </source>
</reference>
<accession>A0A1I1JU64</accession>
<dbReference type="Pfam" id="PF24278">
    <property type="entry name" value="HVO_0513_N"/>
    <property type="match status" value="1"/>
</dbReference>
<evidence type="ECO:0000313" key="5">
    <source>
        <dbReference type="EMBL" id="SFC52056.1"/>
    </source>
</evidence>
<evidence type="ECO:0000259" key="3">
    <source>
        <dbReference type="Pfam" id="PF04967"/>
    </source>
</evidence>
<evidence type="ECO:0000313" key="6">
    <source>
        <dbReference type="Proteomes" id="UP000199161"/>
    </source>
</evidence>
<dbReference type="AlphaFoldDB" id="A0A1I1JU64"/>
<dbReference type="RefSeq" id="WP_089789256.1">
    <property type="nucleotide sequence ID" value="NZ_FOKW01000009.1"/>
</dbReference>
<evidence type="ECO:0000256" key="2">
    <source>
        <dbReference type="ARBA" id="ARBA00023163"/>
    </source>
</evidence>